<organism evidence="2 3">
    <name type="scientific">Cannabis sativa</name>
    <name type="common">Hemp</name>
    <name type="synonym">Marijuana</name>
    <dbReference type="NCBI Taxonomy" id="3483"/>
    <lineage>
        <taxon>Eukaryota</taxon>
        <taxon>Viridiplantae</taxon>
        <taxon>Streptophyta</taxon>
        <taxon>Embryophyta</taxon>
        <taxon>Tracheophyta</taxon>
        <taxon>Spermatophyta</taxon>
        <taxon>Magnoliopsida</taxon>
        <taxon>eudicotyledons</taxon>
        <taxon>Gunneridae</taxon>
        <taxon>Pentapetalae</taxon>
        <taxon>rosids</taxon>
        <taxon>fabids</taxon>
        <taxon>Rosales</taxon>
        <taxon>Cannabaceae</taxon>
        <taxon>Cannabis</taxon>
    </lineage>
</organism>
<protein>
    <recommendedName>
        <fullName evidence="4">Retrotransposon Copia-like N-terminal domain-containing protein</fullName>
    </recommendedName>
</protein>
<feature type="compositionally biased region" description="Polar residues" evidence="1">
    <location>
        <begin position="13"/>
        <end position="25"/>
    </location>
</feature>
<evidence type="ECO:0008006" key="4">
    <source>
        <dbReference type="Google" id="ProtNLM"/>
    </source>
</evidence>
<sequence>MSTEDQATRTEDSNSTPTAVDKSLSSINLGDQSLLVARPRSHLDDPSDPYYLHHGDNPRNVLVSQPLTGQDNYVAWSRAINSPYQSRINSDSWTGCLSPGSKLFGSSFLISDQPIPCNGCTCGGVKKFQEHYNMEYIMSFLMGLSDMYAHVRGNILVMDPLPEINRVFHLVTQEENQRRSHNPTTDPNLNVAFAFHGYKASGNKDNHGSRQQPPKKGRPFCTHCNFHGHTIEKCYKIHGYQPGYSKPNKPKEAAANQVQTNNENCASIGDSHTMLPQLTAA</sequence>
<dbReference type="EMBL" id="UZAU01000575">
    <property type="status" value="NOT_ANNOTATED_CDS"/>
    <property type="molecule type" value="Genomic_DNA"/>
</dbReference>
<dbReference type="OMA" id="QATRTED"/>
<dbReference type="PANTHER" id="PTHR34222">
    <property type="entry name" value="GAG_PRE-INTEGRS DOMAIN-CONTAINING PROTEIN"/>
    <property type="match status" value="1"/>
</dbReference>
<evidence type="ECO:0000313" key="3">
    <source>
        <dbReference type="Proteomes" id="UP000596661"/>
    </source>
</evidence>
<evidence type="ECO:0000256" key="1">
    <source>
        <dbReference type="SAM" id="MobiDB-lite"/>
    </source>
</evidence>
<feature type="compositionally biased region" description="Basic and acidic residues" evidence="1">
    <location>
        <begin position="1"/>
        <end position="12"/>
    </location>
</feature>
<dbReference type="EnsemblPlants" id="evm.model.06.699">
    <property type="protein sequence ID" value="cds.evm.model.06.699"/>
    <property type="gene ID" value="evm.TU.06.699"/>
</dbReference>
<dbReference type="PANTHER" id="PTHR34222:SF99">
    <property type="entry name" value="PROTEIN, PUTATIVE-RELATED"/>
    <property type="match status" value="1"/>
</dbReference>
<proteinExistence type="predicted"/>
<name>A0A803PZI1_CANSA</name>
<evidence type="ECO:0000313" key="2">
    <source>
        <dbReference type="EnsemblPlants" id="cds.evm.model.06.699"/>
    </source>
</evidence>
<dbReference type="Proteomes" id="UP000596661">
    <property type="component" value="Chromosome 6"/>
</dbReference>
<keyword evidence="3" id="KW-1185">Reference proteome</keyword>
<feature type="region of interest" description="Disordered" evidence="1">
    <location>
        <begin position="1"/>
        <end position="25"/>
    </location>
</feature>
<dbReference type="AlphaFoldDB" id="A0A803PZI1"/>
<accession>A0A803PZI1</accession>
<reference evidence="2" key="2">
    <citation type="submission" date="2021-03" db="UniProtKB">
        <authorList>
            <consortium name="EnsemblPlants"/>
        </authorList>
    </citation>
    <scope>IDENTIFICATION</scope>
</reference>
<dbReference type="Gramene" id="evm.model.06.699">
    <property type="protein sequence ID" value="cds.evm.model.06.699"/>
    <property type="gene ID" value="evm.TU.06.699"/>
</dbReference>
<reference evidence="2" key="1">
    <citation type="submission" date="2018-11" db="EMBL/GenBank/DDBJ databases">
        <authorList>
            <person name="Grassa J C."/>
        </authorList>
    </citation>
    <scope>NUCLEOTIDE SEQUENCE [LARGE SCALE GENOMIC DNA]</scope>
</reference>